<dbReference type="CDD" id="cd12959">
    <property type="entry name" value="MMACHC-like"/>
    <property type="match status" value="1"/>
</dbReference>
<gene>
    <name evidence="13" type="primary">8024159</name>
    <name evidence="12" type="ORF">IscW_ISCW000540</name>
</gene>
<evidence type="ECO:0000256" key="4">
    <source>
        <dbReference type="ARBA" id="ARBA00007762"/>
    </source>
</evidence>
<keyword evidence="6" id="KW-0285">Flavoprotein</keyword>
<evidence type="ECO:0000256" key="5">
    <source>
        <dbReference type="ARBA" id="ARBA00022490"/>
    </source>
</evidence>
<dbReference type="Pfam" id="PF16690">
    <property type="entry name" value="MMACHC"/>
    <property type="match status" value="1"/>
</dbReference>
<evidence type="ECO:0000313" key="14">
    <source>
        <dbReference type="Proteomes" id="UP000001555"/>
    </source>
</evidence>
<dbReference type="VEuPathDB" id="VectorBase:ISCW000540"/>
<dbReference type="AlphaFoldDB" id="B7P3Q7"/>
<comment type="cofactor">
    <cofactor evidence="1">
        <name>FMN</name>
        <dbReference type="ChEBI" id="CHEBI:58210"/>
    </cofactor>
</comment>
<dbReference type="GO" id="GO:0032451">
    <property type="term" value="F:demethylase activity"/>
    <property type="evidence" value="ECO:0000318"/>
    <property type="project" value="GO_Central"/>
</dbReference>
<dbReference type="EMBL" id="ABJB010317025">
    <property type="status" value="NOT_ANNOTATED_CDS"/>
    <property type="molecule type" value="Genomic_DNA"/>
</dbReference>
<dbReference type="EMBL" id="ABJB010650105">
    <property type="status" value="NOT_ANNOTATED_CDS"/>
    <property type="molecule type" value="Genomic_DNA"/>
</dbReference>
<keyword evidence="8" id="KW-0274">FAD</keyword>
<dbReference type="VEuPathDB" id="VectorBase:ISCP_000967"/>
<dbReference type="EnsemblMetazoa" id="ISCW000540-RA">
    <property type="protein sequence ID" value="ISCW000540-PA"/>
    <property type="gene ID" value="ISCW000540"/>
</dbReference>
<evidence type="ECO:0000256" key="6">
    <source>
        <dbReference type="ARBA" id="ARBA00022630"/>
    </source>
</evidence>
<evidence type="ECO:0000256" key="2">
    <source>
        <dbReference type="ARBA" id="ARBA00001974"/>
    </source>
</evidence>
<dbReference type="KEGG" id="isc:8024159"/>
<dbReference type="GO" id="GO:0005737">
    <property type="term" value="C:cytoplasm"/>
    <property type="evidence" value="ECO:0000318"/>
    <property type="project" value="GO_Central"/>
</dbReference>
<feature type="non-terminal residue" evidence="12">
    <location>
        <position position="238"/>
    </location>
</feature>
<keyword evidence="14" id="KW-1185">Reference proteome</keyword>
<reference evidence="13" key="2">
    <citation type="submission" date="2020-05" db="UniProtKB">
        <authorList>
            <consortium name="EnsemblMetazoa"/>
        </authorList>
    </citation>
    <scope>IDENTIFICATION</scope>
    <source>
        <strain evidence="13">wikel</strain>
    </source>
</reference>
<dbReference type="GO" id="GO:0071949">
    <property type="term" value="F:FAD binding"/>
    <property type="evidence" value="ECO:0000318"/>
    <property type="project" value="GO_Central"/>
</dbReference>
<dbReference type="EMBL" id="DS630348">
    <property type="protein sequence ID" value="EEC01229.1"/>
    <property type="molecule type" value="Genomic_DNA"/>
</dbReference>
<keyword evidence="5" id="KW-0963">Cytoplasm</keyword>
<dbReference type="VEuPathDB" id="VectorBase:ISCI000540"/>
<evidence type="ECO:0000256" key="11">
    <source>
        <dbReference type="ARBA" id="ARBA00031313"/>
    </source>
</evidence>
<evidence type="ECO:0000256" key="3">
    <source>
        <dbReference type="ARBA" id="ARBA00004496"/>
    </source>
</evidence>
<keyword evidence="10" id="KW-0560">Oxidoreductase</keyword>
<accession>B7P3Q7</accession>
<evidence type="ECO:0000313" key="13">
    <source>
        <dbReference type="EnsemblMetazoa" id="ISCW000540-PA"/>
    </source>
</evidence>
<keyword evidence="7" id="KW-0288">FMN</keyword>
<reference evidence="12 14" key="1">
    <citation type="submission" date="2008-03" db="EMBL/GenBank/DDBJ databases">
        <title>Annotation of Ixodes scapularis.</title>
        <authorList>
            <consortium name="Ixodes scapularis Genome Project Consortium"/>
            <person name="Caler E."/>
            <person name="Hannick L.I."/>
            <person name="Bidwell S."/>
            <person name="Joardar V."/>
            <person name="Thiagarajan M."/>
            <person name="Amedeo P."/>
            <person name="Galinsky K.J."/>
            <person name="Schobel S."/>
            <person name="Inman J."/>
            <person name="Hostetler J."/>
            <person name="Miller J."/>
            <person name="Hammond M."/>
            <person name="Megy K."/>
            <person name="Lawson D."/>
            <person name="Kodira C."/>
            <person name="Sutton G."/>
            <person name="Meyer J."/>
            <person name="Hill C.A."/>
            <person name="Birren B."/>
            <person name="Nene V."/>
            <person name="Collins F."/>
            <person name="Alarcon-Chaidez F."/>
            <person name="Wikel S."/>
            <person name="Strausberg R."/>
        </authorList>
    </citation>
    <scope>NUCLEOTIDE SEQUENCE [LARGE SCALE GENOMIC DNA]</scope>
    <source>
        <strain evidence="14">Wikel</strain>
        <strain evidence="12">Wikel colony</strain>
    </source>
</reference>
<dbReference type="GO" id="GO:0009235">
    <property type="term" value="P:cobalamin metabolic process"/>
    <property type="evidence" value="ECO:0000318"/>
    <property type="project" value="GO_Central"/>
</dbReference>
<sequence>SAPFVMEIDRISTLLDEILTPLGIESHPFKIQWYNDRVPGAFKFQRHPDTLCFVSLSTPSTFEKAFLPFVLNDRNLTLKDPFDQCMTACFARAIQAFPGESVELLQDFELHPNRRPKVIMQTAGHVSGAVHYYGCNDMEITESPPNKKLLGVCIHPKYGGWFAFRGVFIFSDILVPDLEQRQPADVVQREDVRRDLLRLFNFSWQNGLYRDVIDVDERYSARQQEYFRTVPSQRWELI</sequence>
<evidence type="ECO:0000313" key="12">
    <source>
        <dbReference type="EMBL" id="EEC01229.1"/>
    </source>
</evidence>
<evidence type="ECO:0000256" key="9">
    <source>
        <dbReference type="ARBA" id="ARBA00022857"/>
    </source>
</evidence>
<dbReference type="OrthoDB" id="409189at2759"/>
<evidence type="ECO:0000256" key="8">
    <source>
        <dbReference type="ARBA" id="ARBA00022827"/>
    </source>
</evidence>
<dbReference type="EMBL" id="ABJB010666839">
    <property type="status" value="NOT_ANNOTATED_CDS"/>
    <property type="molecule type" value="Genomic_DNA"/>
</dbReference>
<dbReference type="InParanoid" id="B7P3Q7"/>
<comment type="cofactor">
    <cofactor evidence="2">
        <name>FAD</name>
        <dbReference type="ChEBI" id="CHEBI:57692"/>
    </cofactor>
</comment>
<dbReference type="GO" id="GO:0033787">
    <property type="term" value="F:cyanocobalamin reductase (cyanide-eliminating) (NADP+) activity"/>
    <property type="evidence" value="ECO:0000318"/>
    <property type="project" value="GO_Central"/>
</dbReference>
<organism>
    <name type="scientific">Ixodes scapularis</name>
    <name type="common">Black-legged tick</name>
    <name type="synonym">Deer tick</name>
    <dbReference type="NCBI Taxonomy" id="6945"/>
    <lineage>
        <taxon>Eukaryota</taxon>
        <taxon>Metazoa</taxon>
        <taxon>Ecdysozoa</taxon>
        <taxon>Arthropoda</taxon>
        <taxon>Chelicerata</taxon>
        <taxon>Arachnida</taxon>
        <taxon>Acari</taxon>
        <taxon>Parasitiformes</taxon>
        <taxon>Ixodida</taxon>
        <taxon>Ixodoidea</taxon>
        <taxon>Ixodidae</taxon>
        <taxon>Ixodinae</taxon>
        <taxon>Ixodes</taxon>
    </lineage>
</organism>
<comment type="similarity">
    <text evidence="4">Belongs to the MMACHC family.</text>
</comment>
<dbReference type="InterPro" id="IPR032037">
    <property type="entry name" value="MMACHC"/>
</dbReference>
<dbReference type="HOGENOM" id="CLU_095722_0_0_1"/>
<comment type="subcellular location">
    <subcellularLocation>
        <location evidence="3">Cytoplasm</location>
    </subcellularLocation>
</comment>
<dbReference type="PaxDb" id="6945-B7P3Q7"/>
<feature type="non-terminal residue" evidence="12">
    <location>
        <position position="1"/>
    </location>
</feature>
<proteinExistence type="inferred from homology"/>
<protein>
    <recommendedName>
        <fullName evidence="11">Cyanocobalamin reductase (cyanide-eliminating)</fullName>
    </recommendedName>
</protein>
<evidence type="ECO:0000256" key="1">
    <source>
        <dbReference type="ARBA" id="ARBA00001917"/>
    </source>
</evidence>
<dbReference type="Proteomes" id="UP000001555">
    <property type="component" value="Unassembled WGS sequence"/>
</dbReference>
<evidence type="ECO:0000256" key="10">
    <source>
        <dbReference type="ARBA" id="ARBA00023002"/>
    </source>
</evidence>
<dbReference type="PANTHER" id="PTHR31457:SF2">
    <property type="entry name" value="CYANOCOBALAMIN REDUCTASE _ ALKYLCOBALAMIN DEALKYLASE"/>
    <property type="match status" value="1"/>
</dbReference>
<dbReference type="PANTHER" id="PTHR31457">
    <property type="entry name" value="METHYLMALONIC ACIDURIA AND HOMOCYSTINURIA TYPE C PROTEIN"/>
    <property type="match status" value="1"/>
</dbReference>
<name>B7P3Q7_IXOSC</name>
<dbReference type="STRING" id="6945.B7P3Q7"/>
<keyword evidence="9" id="KW-0521">NADP</keyword>
<evidence type="ECO:0000256" key="7">
    <source>
        <dbReference type="ARBA" id="ARBA00022643"/>
    </source>
</evidence>